<sequence>MAQLRQDYDKFVQRNTQIVVIGPEDANAFAAYWRDNHLPFIGLPDPRASVLKRYGQEVNLFKLGRMPAQVIMDREGIARFVHYGHSMSDIPENEELFVLLDGLNTMEGTNP</sequence>
<name>A0A0S7BD29_9CHLR</name>
<dbReference type="AlphaFoldDB" id="A0A0S7BD29"/>
<gene>
    <name evidence="2" type="ORF">LARV_03495</name>
</gene>
<dbReference type="InterPro" id="IPR000866">
    <property type="entry name" value="AhpC/TSA"/>
</dbReference>
<dbReference type="GO" id="GO:0016209">
    <property type="term" value="F:antioxidant activity"/>
    <property type="evidence" value="ECO:0007669"/>
    <property type="project" value="InterPro"/>
</dbReference>
<organism evidence="2">
    <name type="scientific">Longilinea arvoryzae</name>
    <dbReference type="NCBI Taxonomy" id="360412"/>
    <lineage>
        <taxon>Bacteria</taxon>
        <taxon>Bacillati</taxon>
        <taxon>Chloroflexota</taxon>
        <taxon>Anaerolineae</taxon>
        <taxon>Anaerolineales</taxon>
        <taxon>Anaerolineaceae</taxon>
        <taxon>Longilinea</taxon>
    </lineage>
</organism>
<dbReference type="SUPFAM" id="SSF52833">
    <property type="entry name" value="Thioredoxin-like"/>
    <property type="match status" value="1"/>
</dbReference>
<keyword evidence="3" id="KW-1185">Reference proteome</keyword>
<dbReference type="STRING" id="360412.LARV_03495"/>
<dbReference type="GO" id="GO:0016491">
    <property type="term" value="F:oxidoreductase activity"/>
    <property type="evidence" value="ECO:0007669"/>
    <property type="project" value="InterPro"/>
</dbReference>
<dbReference type="Pfam" id="PF00578">
    <property type="entry name" value="AhpC-TSA"/>
    <property type="match status" value="1"/>
</dbReference>
<dbReference type="EMBL" id="DF967972">
    <property type="protein sequence ID" value="GAP15703.1"/>
    <property type="molecule type" value="Genomic_DNA"/>
</dbReference>
<feature type="domain" description="Alkyl hydroperoxide reductase subunit C/ Thiol specific antioxidant" evidence="1">
    <location>
        <begin position="1"/>
        <end position="79"/>
    </location>
</feature>
<evidence type="ECO:0000259" key="1">
    <source>
        <dbReference type="Pfam" id="PF00578"/>
    </source>
</evidence>
<evidence type="ECO:0000313" key="2">
    <source>
        <dbReference type="EMBL" id="GAP15703.1"/>
    </source>
</evidence>
<dbReference type="Gene3D" id="3.40.30.10">
    <property type="entry name" value="Glutaredoxin"/>
    <property type="match status" value="1"/>
</dbReference>
<dbReference type="Proteomes" id="UP000055060">
    <property type="component" value="Unassembled WGS sequence"/>
</dbReference>
<accession>A0A0S7BD29</accession>
<proteinExistence type="predicted"/>
<evidence type="ECO:0000313" key="3">
    <source>
        <dbReference type="Proteomes" id="UP000055060"/>
    </source>
</evidence>
<reference evidence="2" key="1">
    <citation type="submission" date="2015-07" db="EMBL/GenBank/DDBJ databases">
        <title>Draft Genome Sequences of Anaerolinea thermolimosa IMO-1, Bellilinea caldifistulae GOMI-1, Leptolinea tardivitalis YMTK-2, Levilinea saccharolytica KIBI-1,Longilinea arvoryzae KOME-1, Previously Described as Members of the Anaerolineaceae (Chloroflexi).</title>
        <authorList>
            <person name="Sekiguchi Y."/>
            <person name="Ohashi A."/>
            <person name="Matsuura N."/>
            <person name="Tourlousse M.D."/>
        </authorList>
    </citation>
    <scope>NUCLEOTIDE SEQUENCE [LARGE SCALE GENOMIC DNA]</scope>
    <source>
        <strain evidence="2">KOME-1</strain>
    </source>
</reference>
<protein>
    <submittedName>
        <fullName evidence="2">Peroxiredoxin</fullName>
    </submittedName>
</protein>
<dbReference type="InterPro" id="IPR036249">
    <property type="entry name" value="Thioredoxin-like_sf"/>
</dbReference>